<dbReference type="InterPro" id="IPR044537">
    <property type="entry name" value="Rip2-like"/>
</dbReference>
<keyword evidence="11" id="KW-0482">Metalloprotease</keyword>
<evidence type="ECO:0000313" key="15">
    <source>
        <dbReference type="Proteomes" id="UP001596174"/>
    </source>
</evidence>
<keyword evidence="12 13" id="KW-0472">Membrane</keyword>
<sequence>MTAAVNAHAHSDRKVSVIFWVLLAVMATSGWSLWAGKGNANMGVLLFVISGWLVSLCLHEFAHARTAMFGGDITVGAKGYLTLNPLKYTHPLYSIILPVVFIFLGGIALPGGAVFIERGRIGARWKHSLVSASGPMVNAVFALGLLIALALAPTDMTRGEFNFWGAVGYLAMLEVMATLLNLVPMPGLDGYGIVEPYLAPATRRSLANIAPYGMMIVFLLLFNSTVNSWFYNLIARIMEPFGYAPYLAYHGYDLFHFFHFSLGGFGTG</sequence>
<reference evidence="15" key="1">
    <citation type="journal article" date="2019" name="Int. J. Syst. Evol. Microbiol.">
        <title>The Global Catalogue of Microorganisms (GCM) 10K type strain sequencing project: providing services to taxonomists for standard genome sequencing and annotation.</title>
        <authorList>
            <consortium name="The Broad Institute Genomics Platform"/>
            <consortium name="The Broad Institute Genome Sequencing Center for Infectious Disease"/>
            <person name="Wu L."/>
            <person name="Ma J."/>
        </authorList>
    </citation>
    <scope>NUCLEOTIDE SEQUENCE [LARGE SCALE GENOMIC DNA]</scope>
    <source>
        <strain evidence="15">JCM 4816</strain>
    </source>
</reference>
<evidence type="ECO:0000256" key="6">
    <source>
        <dbReference type="ARBA" id="ARBA00022692"/>
    </source>
</evidence>
<comment type="caution">
    <text evidence="14">The sequence shown here is derived from an EMBL/GenBank/DDBJ whole genome shotgun (WGS) entry which is preliminary data.</text>
</comment>
<dbReference type="CDD" id="cd06158">
    <property type="entry name" value="S2P-M50_like_1"/>
    <property type="match status" value="1"/>
</dbReference>
<dbReference type="EMBL" id="JBHSQJ010000010">
    <property type="protein sequence ID" value="MFC5906213.1"/>
    <property type="molecule type" value="Genomic_DNA"/>
</dbReference>
<comment type="similarity">
    <text evidence="3">Belongs to the peptidase M50B family.</text>
</comment>
<keyword evidence="8" id="KW-0378">Hydrolase</keyword>
<evidence type="ECO:0000256" key="7">
    <source>
        <dbReference type="ARBA" id="ARBA00022723"/>
    </source>
</evidence>
<evidence type="ECO:0000256" key="12">
    <source>
        <dbReference type="ARBA" id="ARBA00023136"/>
    </source>
</evidence>
<feature type="transmembrane region" description="Helical" evidence="13">
    <location>
        <begin position="212"/>
        <end position="231"/>
    </location>
</feature>
<keyword evidence="5 14" id="KW-0645">Protease</keyword>
<evidence type="ECO:0000256" key="10">
    <source>
        <dbReference type="ARBA" id="ARBA00022989"/>
    </source>
</evidence>
<dbReference type="PANTHER" id="PTHR35864">
    <property type="entry name" value="ZINC METALLOPROTEASE MJ0611-RELATED"/>
    <property type="match status" value="1"/>
</dbReference>
<evidence type="ECO:0000256" key="1">
    <source>
        <dbReference type="ARBA" id="ARBA00001947"/>
    </source>
</evidence>
<keyword evidence="9" id="KW-0862">Zinc</keyword>
<evidence type="ECO:0000256" key="11">
    <source>
        <dbReference type="ARBA" id="ARBA00023049"/>
    </source>
</evidence>
<gene>
    <name evidence="14" type="ORF">ACFP3V_03115</name>
</gene>
<evidence type="ECO:0000256" key="3">
    <source>
        <dbReference type="ARBA" id="ARBA00007931"/>
    </source>
</evidence>
<comment type="cofactor">
    <cofactor evidence="1">
        <name>Zn(2+)</name>
        <dbReference type="ChEBI" id="CHEBI:29105"/>
    </cofactor>
</comment>
<feature type="transmembrane region" description="Helical" evidence="13">
    <location>
        <begin position="92"/>
        <end position="116"/>
    </location>
</feature>
<dbReference type="InterPro" id="IPR052348">
    <property type="entry name" value="Metallopeptidase_M50B"/>
</dbReference>
<proteinExistence type="inferred from homology"/>
<feature type="transmembrane region" description="Helical" evidence="13">
    <location>
        <begin position="163"/>
        <end position="183"/>
    </location>
</feature>
<accession>A0ABW1FW16</accession>
<evidence type="ECO:0000256" key="5">
    <source>
        <dbReference type="ARBA" id="ARBA00022670"/>
    </source>
</evidence>
<keyword evidence="15" id="KW-1185">Reference proteome</keyword>
<evidence type="ECO:0000313" key="14">
    <source>
        <dbReference type="EMBL" id="MFC5906213.1"/>
    </source>
</evidence>
<feature type="transmembrane region" description="Helical" evidence="13">
    <location>
        <begin position="43"/>
        <end position="62"/>
    </location>
</feature>
<dbReference type="GO" id="GO:0008233">
    <property type="term" value="F:peptidase activity"/>
    <property type="evidence" value="ECO:0007669"/>
    <property type="project" value="UniProtKB-KW"/>
</dbReference>
<evidence type="ECO:0000256" key="8">
    <source>
        <dbReference type="ARBA" id="ARBA00022801"/>
    </source>
</evidence>
<dbReference type="GO" id="GO:0006508">
    <property type="term" value="P:proteolysis"/>
    <property type="evidence" value="ECO:0007669"/>
    <property type="project" value="UniProtKB-KW"/>
</dbReference>
<keyword evidence="10 13" id="KW-1133">Transmembrane helix</keyword>
<organism evidence="14 15">
    <name type="scientific">Streptacidiphilus monticola</name>
    <dbReference type="NCBI Taxonomy" id="2161674"/>
    <lineage>
        <taxon>Bacteria</taxon>
        <taxon>Bacillati</taxon>
        <taxon>Actinomycetota</taxon>
        <taxon>Actinomycetes</taxon>
        <taxon>Kitasatosporales</taxon>
        <taxon>Streptomycetaceae</taxon>
        <taxon>Streptacidiphilus</taxon>
    </lineage>
</organism>
<evidence type="ECO:0000256" key="9">
    <source>
        <dbReference type="ARBA" id="ARBA00022833"/>
    </source>
</evidence>
<feature type="transmembrane region" description="Helical" evidence="13">
    <location>
        <begin position="128"/>
        <end position="151"/>
    </location>
</feature>
<keyword evidence="7" id="KW-0479">Metal-binding</keyword>
<dbReference type="PANTHER" id="PTHR35864:SF1">
    <property type="entry name" value="ZINC METALLOPROTEASE YWHC-RELATED"/>
    <property type="match status" value="1"/>
</dbReference>
<evidence type="ECO:0000256" key="13">
    <source>
        <dbReference type="SAM" id="Phobius"/>
    </source>
</evidence>
<feature type="transmembrane region" description="Helical" evidence="13">
    <location>
        <begin position="17"/>
        <end position="36"/>
    </location>
</feature>
<protein>
    <submittedName>
        <fullName evidence="14">Site-2 protease family protein</fullName>
    </submittedName>
</protein>
<evidence type="ECO:0000256" key="4">
    <source>
        <dbReference type="ARBA" id="ARBA00022475"/>
    </source>
</evidence>
<dbReference type="Proteomes" id="UP001596174">
    <property type="component" value="Unassembled WGS sequence"/>
</dbReference>
<keyword evidence="6 13" id="KW-0812">Transmembrane</keyword>
<evidence type="ECO:0000256" key="2">
    <source>
        <dbReference type="ARBA" id="ARBA00004651"/>
    </source>
</evidence>
<name>A0ABW1FW16_9ACTN</name>
<comment type="subcellular location">
    <subcellularLocation>
        <location evidence="2">Cell membrane</location>
        <topology evidence="2">Multi-pass membrane protein</topology>
    </subcellularLocation>
</comment>
<keyword evidence="4" id="KW-1003">Cell membrane</keyword>
<dbReference type="RefSeq" id="WP_380579408.1">
    <property type="nucleotide sequence ID" value="NZ_JBHSQJ010000010.1"/>
</dbReference>